<keyword evidence="2 6" id="KW-0808">Transferase</keyword>
<evidence type="ECO:0000256" key="2">
    <source>
        <dbReference type="ARBA" id="ARBA00022679"/>
    </source>
</evidence>
<dbReference type="EC" id="2.7.4.1" evidence="6 7"/>
<feature type="binding site" evidence="6">
    <location>
        <position position="375"/>
    </location>
    <ligand>
        <name>Mg(2+)</name>
        <dbReference type="ChEBI" id="CHEBI:18420"/>
    </ligand>
</feature>
<dbReference type="CDD" id="cd09167">
    <property type="entry name" value="PLDc_EcPPK1_C2_like"/>
    <property type="match status" value="1"/>
</dbReference>
<dbReference type="NCBIfam" id="NF003917">
    <property type="entry name" value="PRK05443.1-1"/>
    <property type="match status" value="1"/>
</dbReference>
<comment type="function">
    <text evidence="6 7">Catalyzes the reversible transfer of the terminal phosphate of ATP to form a long-chain polyphosphate (polyP).</text>
</comment>
<reference evidence="13" key="1">
    <citation type="submission" date="2023-09" db="EMBL/GenBank/DDBJ databases">
        <authorList>
            <person name="Li S."/>
            <person name="Li X."/>
            <person name="Zhang C."/>
            <person name="Zhao Z."/>
        </authorList>
    </citation>
    <scope>NUCLEOTIDE SEQUENCE [LARGE SCALE GENOMIC DNA]</scope>
    <source>
        <strain evidence="13">SQ345</strain>
    </source>
</reference>
<dbReference type="HAMAP" id="MF_00347">
    <property type="entry name" value="Polyphosphate_kinase"/>
    <property type="match status" value="1"/>
</dbReference>
<dbReference type="Pfam" id="PF17941">
    <property type="entry name" value="PP_kinase_C_1"/>
    <property type="match status" value="1"/>
</dbReference>
<dbReference type="Pfam" id="PF13090">
    <property type="entry name" value="PP_kinase_C"/>
    <property type="match status" value="1"/>
</dbReference>
<keyword evidence="1 6" id="KW-0597">Phosphoprotein</keyword>
<dbReference type="InterPro" id="IPR025200">
    <property type="entry name" value="PPK_C_dom2"/>
</dbReference>
<sequence>MTQLYYPKELSWLAFNERVLQEAQDINNPVIERVRFLGIFSNNQDEFFRVKVADIKRKALLKKAEGNLAAFNKYQALINDIQEKVLKLNDDFNQTYLKIQQELKKQNIEIITHEHLSEYHQQWLKQYFTNKVLRYTQPLIVSNLIDFPSCIEDHLTYLFVELSNQEKYQYAAIEVPCTETNRFVLLPKDKNDNIQKIILLDDVVCFSLTDIFKGLFTFDDIVAYSFKVTRDAEYLLSEQDLDDSILMKMSKSLKQRLHADPVRIVCDEQMPSRMEKKLKKLLGFTSYDSTSPGSRYRNFKDFIKFPNVGKANLRYTKWPALDNQQFCKYNTTFEAITEQDILLHYPYHKFHHFKEFVRQASFDPAVTSIKLNIYRVAKKSQIIGSLLDAVRNGKKVTVNVELRARFDESNNIEWSKKMTDAGIKVLFGINSLKVHSKLCLVNRVEQGRIVKYAQVSTGNFNEDTAKMYTDFAIFTKNQLIAEEVDNVFKFIEHSYKDVHFDHLLISPINQRKRLNQLLKNEIKNAKANLPAKIILKMNNLVDKKLIDKLYAASNAGVDIHLIIRGMCSLKPALAGISERITVTSIVDRYLEHARVMLFHNNGAPLVFITSADWMARNIEDRVEVGLPIYSPALKQQIIDILNLQIFDNCKARIVDPLQQNKYVNRNKLKKLSSQREIYQYLKQCESHD</sequence>
<feature type="binding site" evidence="6">
    <location>
        <position position="592"/>
    </location>
    <ligand>
        <name>ATP</name>
        <dbReference type="ChEBI" id="CHEBI:30616"/>
    </ligand>
</feature>
<dbReference type="GO" id="GO:0008976">
    <property type="term" value="F:polyphosphate kinase activity"/>
    <property type="evidence" value="ECO:0007669"/>
    <property type="project" value="UniProtKB-EC"/>
</dbReference>
<keyword evidence="5 6" id="KW-0067">ATP-binding</keyword>
<dbReference type="EMBL" id="CP134146">
    <property type="protein sequence ID" value="WNC70093.1"/>
    <property type="molecule type" value="Genomic_DNA"/>
</dbReference>
<evidence type="ECO:0000313" key="12">
    <source>
        <dbReference type="EMBL" id="WNC70093.1"/>
    </source>
</evidence>
<protein>
    <recommendedName>
        <fullName evidence="6 7">Polyphosphate kinase</fullName>
        <ecNumber evidence="6 7">2.7.4.1</ecNumber>
    </recommendedName>
    <alternativeName>
        <fullName evidence="6">ATP-polyphosphate phosphotransferase</fullName>
    </alternativeName>
    <alternativeName>
        <fullName evidence="6">Polyphosphoric acid kinase</fullName>
    </alternativeName>
</protein>
<dbReference type="InterPro" id="IPR025198">
    <property type="entry name" value="PPK_N_dom"/>
</dbReference>
<dbReference type="Gene3D" id="3.30.870.10">
    <property type="entry name" value="Endonuclease Chain A"/>
    <property type="match status" value="2"/>
</dbReference>
<dbReference type="Pfam" id="PF02503">
    <property type="entry name" value="PP_kinase"/>
    <property type="match status" value="1"/>
</dbReference>
<comment type="PTM">
    <text evidence="6 7">An intermediate of this reaction is the autophosphorylated ppk in which a phosphate is covalently linked to a histidine residue through a N-P bond.</text>
</comment>
<feature type="domain" description="Polyphosphate kinase N-terminal" evidence="9">
    <location>
        <begin position="5"/>
        <end position="111"/>
    </location>
</feature>
<dbReference type="InterPro" id="IPR036832">
    <property type="entry name" value="PPK_N_dom_sf"/>
</dbReference>
<dbReference type="InterPro" id="IPR003414">
    <property type="entry name" value="PP_kinase"/>
</dbReference>
<dbReference type="Proteomes" id="UP001248581">
    <property type="component" value="Chromosome"/>
</dbReference>
<dbReference type="PANTHER" id="PTHR30218">
    <property type="entry name" value="POLYPHOSPHATE KINASE"/>
    <property type="match status" value="1"/>
</dbReference>
<evidence type="ECO:0000259" key="11">
    <source>
        <dbReference type="Pfam" id="PF17941"/>
    </source>
</evidence>
<evidence type="ECO:0000259" key="10">
    <source>
        <dbReference type="Pfam" id="PF13090"/>
    </source>
</evidence>
<evidence type="ECO:0000259" key="8">
    <source>
        <dbReference type="Pfam" id="PF02503"/>
    </source>
</evidence>
<feature type="domain" description="Polyphosphate kinase middle" evidence="8">
    <location>
        <begin position="120"/>
        <end position="305"/>
    </location>
</feature>
<organism evidence="12 13">
    <name type="scientific">Thalassotalea nanhaiensis</name>
    <dbReference type="NCBI Taxonomy" id="3065648"/>
    <lineage>
        <taxon>Bacteria</taxon>
        <taxon>Pseudomonadati</taxon>
        <taxon>Pseudomonadota</taxon>
        <taxon>Gammaproteobacteria</taxon>
        <taxon>Alteromonadales</taxon>
        <taxon>Colwelliaceae</taxon>
        <taxon>Thalassotalea</taxon>
    </lineage>
</organism>
<evidence type="ECO:0000256" key="4">
    <source>
        <dbReference type="ARBA" id="ARBA00022777"/>
    </source>
</evidence>
<dbReference type="RefSeq" id="WP_348389234.1">
    <property type="nucleotide sequence ID" value="NZ_CP134146.1"/>
</dbReference>
<evidence type="ECO:0000256" key="1">
    <source>
        <dbReference type="ARBA" id="ARBA00022553"/>
    </source>
</evidence>
<feature type="binding site" evidence="6">
    <location>
        <position position="43"/>
    </location>
    <ligand>
        <name>ATP</name>
        <dbReference type="ChEBI" id="CHEBI:30616"/>
    </ligand>
</feature>
<feature type="binding site" evidence="6">
    <location>
        <position position="468"/>
    </location>
    <ligand>
        <name>ATP</name>
        <dbReference type="ChEBI" id="CHEBI:30616"/>
    </ligand>
</feature>
<evidence type="ECO:0000256" key="7">
    <source>
        <dbReference type="RuleBase" id="RU003800"/>
    </source>
</evidence>
<dbReference type="InterPro" id="IPR036830">
    <property type="entry name" value="PP_kinase_middle_dom_sf"/>
</dbReference>
<feature type="domain" description="Polyphosphate kinase C-terminal" evidence="11">
    <location>
        <begin position="332"/>
        <end position="496"/>
    </location>
</feature>
<feature type="binding site" evidence="6">
    <location>
        <position position="405"/>
    </location>
    <ligand>
        <name>Mg(2+)</name>
        <dbReference type="ChEBI" id="CHEBI:18420"/>
    </ligand>
</feature>
<comment type="cofactor">
    <cofactor evidence="6">
        <name>Mg(2+)</name>
        <dbReference type="ChEBI" id="CHEBI:18420"/>
    </cofactor>
</comment>
<evidence type="ECO:0000313" key="13">
    <source>
        <dbReference type="Proteomes" id="UP001248581"/>
    </source>
</evidence>
<dbReference type="SUPFAM" id="SSF56024">
    <property type="entry name" value="Phospholipase D/nuclease"/>
    <property type="match status" value="2"/>
</dbReference>
<dbReference type="SUPFAM" id="SSF140356">
    <property type="entry name" value="PPK N-terminal domain-like"/>
    <property type="match status" value="1"/>
</dbReference>
<feature type="binding site" evidence="6">
    <location>
        <position position="564"/>
    </location>
    <ligand>
        <name>ATP</name>
        <dbReference type="ChEBI" id="CHEBI:30616"/>
    </ligand>
</feature>
<dbReference type="Gene3D" id="1.20.58.310">
    <property type="entry name" value="Polyphosphate kinase N-terminal domain"/>
    <property type="match status" value="1"/>
</dbReference>
<evidence type="ECO:0000259" key="9">
    <source>
        <dbReference type="Pfam" id="PF13089"/>
    </source>
</evidence>
<evidence type="ECO:0000256" key="3">
    <source>
        <dbReference type="ARBA" id="ARBA00022741"/>
    </source>
</evidence>
<keyword evidence="3 6" id="KW-0547">Nucleotide-binding</keyword>
<comment type="catalytic activity">
    <reaction evidence="6 7">
        <text>[phosphate](n) + ATP = [phosphate](n+1) + ADP</text>
        <dbReference type="Rhea" id="RHEA:19573"/>
        <dbReference type="Rhea" id="RHEA-COMP:9859"/>
        <dbReference type="Rhea" id="RHEA-COMP:14280"/>
        <dbReference type="ChEBI" id="CHEBI:16838"/>
        <dbReference type="ChEBI" id="CHEBI:30616"/>
        <dbReference type="ChEBI" id="CHEBI:456216"/>
        <dbReference type="EC" id="2.7.4.1"/>
    </reaction>
</comment>
<evidence type="ECO:0000256" key="5">
    <source>
        <dbReference type="ARBA" id="ARBA00022840"/>
    </source>
</evidence>
<dbReference type="PIRSF" id="PIRSF015589">
    <property type="entry name" value="PP_kinase"/>
    <property type="match status" value="1"/>
</dbReference>
<keyword evidence="6" id="KW-0460">Magnesium</keyword>
<accession>A0ABY9TP44</accession>
<dbReference type="InterPro" id="IPR024953">
    <property type="entry name" value="PP_kinase_middle"/>
</dbReference>
<keyword evidence="13" id="KW-1185">Reference proteome</keyword>
<feature type="active site" description="Phosphohistidine intermediate" evidence="6">
    <location>
        <position position="435"/>
    </location>
</feature>
<evidence type="ECO:0000256" key="6">
    <source>
        <dbReference type="HAMAP-Rule" id="MF_00347"/>
    </source>
</evidence>
<keyword evidence="4 6" id="KW-0418">Kinase</keyword>
<dbReference type="Pfam" id="PF13089">
    <property type="entry name" value="PP_kinase_N"/>
    <property type="match status" value="1"/>
</dbReference>
<name>A0ABY9TP44_9GAMM</name>
<dbReference type="SUPFAM" id="SSF143724">
    <property type="entry name" value="PHP14-like"/>
    <property type="match status" value="1"/>
</dbReference>
<dbReference type="NCBIfam" id="TIGR03705">
    <property type="entry name" value="poly_P_kin"/>
    <property type="match status" value="1"/>
</dbReference>
<keyword evidence="6" id="KW-0479">Metal-binding</keyword>
<dbReference type="PANTHER" id="PTHR30218:SF0">
    <property type="entry name" value="POLYPHOSPHATE KINASE"/>
    <property type="match status" value="1"/>
</dbReference>
<feature type="domain" description="Polyphosphate kinase C-terminal" evidence="10">
    <location>
        <begin position="503"/>
        <end position="674"/>
    </location>
</feature>
<dbReference type="InterPro" id="IPR041108">
    <property type="entry name" value="PP_kinase_C_1"/>
</dbReference>
<gene>
    <name evidence="12" type="primary">ppk1</name>
    <name evidence="6" type="synonym">ppk</name>
    <name evidence="12" type="ORF">RI845_08125</name>
</gene>
<dbReference type="Gene3D" id="3.30.1840.10">
    <property type="entry name" value="Polyphosphate kinase middle domain"/>
    <property type="match status" value="1"/>
</dbReference>
<proteinExistence type="inferred from homology"/>
<comment type="similarity">
    <text evidence="6 7">Belongs to the polyphosphate kinase 1 (PPK1) family.</text>
</comment>